<sequence>MQGGRLLTVFVCLVSVALVNAGDPYFYYTWNVTYGTVAPLGIPQQVILINGQFPGPNLNSTSNNNVVINVFNNLDEPFLLTWSGLQHRKNSWQDGVTGTSCPIPAGTNYTYHFQPKDQIGSYFYYPSTALHRFSGGFGGLRVNSRLLIPVPYADPEDDHTILINDWYTKSHTALKTFLDSGRTLGSPDGVLINGKSGKVGGQNKPLFTMKPGKTYKYRICNVGFKSTLNFRIQGHKMKLVEMEGSHVLQNDYDSLDVHVGQCFAVLVTADQEAKSYYMVASTRFLKKEVSTVGVMSYEGSNVQPSNVLPKAPVGWAWSLNQFRSFRWNLTASAARPNPQGSYHYGKINITRTIKLANTKNLVDGKVRFGLNGVSHVDTETPLKLAEYFEMSEKVFKYNVIKDEPAAKITTLTVEPNVLNITFRTFVEIVFENHEKSMQSFHLDGYSFFSVASEPGTWTPEKRNNYNLLDAVSRHTVQVFPKSWSAILLTFDNAGMWNIRSENWERRYLGQQMYVSVLSPEKSLRDEYNIPLNTNLCGIVKGLPLPSNNDNKFALCE</sequence>
<evidence type="ECO:0000259" key="5">
    <source>
        <dbReference type="Pfam" id="PF07731"/>
    </source>
</evidence>
<evidence type="ECO:0000259" key="6">
    <source>
        <dbReference type="Pfam" id="PF07732"/>
    </source>
</evidence>
<dbReference type="InterPro" id="IPR008972">
    <property type="entry name" value="Cupredoxin"/>
</dbReference>
<dbReference type="InterPro" id="IPR045087">
    <property type="entry name" value="Cu-oxidase_fam"/>
</dbReference>
<feature type="domain" description="Plastocyanin-like" evidence="5">
    <location>
        <begin position="380"/>
        <end position="520"/>
    </location>
</feature>
<name>A0ABQ8BK85_BRANA</name>
<dbReference type="Proteomes" id="UP000824890">
    <property type="component" value="Unassembled WGS sequence"/>
</dbReference>
<feature type="signal peptide" evidence="3">
    <location>
        <begin position="1"/>
        <end position="21"/>
    </location>
</feature>
<comment type="similarity">
    <text evidence="1">Belongs to the multicopper oxidase family.</text>
</comment>
<feature type="domain" description="Plastocyanin-like" evidence="6">
    <location>
        <begin position="31"/>
        <end position="145"/>
    </location>
</feature>
<accession>A0ABQ8BK85</accession>
<keyword evidence="3" id="KW-0732">Signal</keyword>
<evidence type="ECO:0000256" key="1">
    <source>
        <dbReference type="ARBA" id="ARBA00010609"/>
    </source>
</evidence>
<feature type="chain" id="PRO_5046851417" description="L-ascorbate oxidase homolog" evidence="3">
    <location>
        <begin position="22"/>
        <end position="556"/>
    </location>
</feature>
<dbReference type="PANTHER" id="PTHR11709:SF378">
    <property type="entry name" value="BNAC01G37680D PROTEIN"/>
    <property type="match status" value="1"/>
</dbReference>
<evidence type="ECO:0000259" key="4">
    <source>
        <dbReference type="Pfam" id="PF00394"/>
    </source>
</evidence>
<dbReference type="Pfam" id="PF07731">
    <property type="entry name" value="Cu-oxidase_2"/>
    <property type="match status" value="1"/>
</dbReference>
<keyword evidence="2" id="KW-0325">Glycoprotein</keyword>
<dbReference type="Gene3D" id="2.60.40.420">
    <property type="entry name" value="Cupredoxins - blue copper proteins"/>
    <property type="match status" value="3"/>
</dbReference>
<dbReference type="InterPro" id="IPR011706">
    <property type="entry name" value="Cu-oxidase_C"/>
</dbReference>
<evidence type="ECO:0000313" key="7">
    <source>
        <dbReference type="EMBL" id="KAH0904733.1"/>
    </source>
</evidence>
<keyword evidence="8" id="KW-1185">Reference proteome</keyword>
<dbReference type="CDD" id="cd13872">
    <property type="entry name" value="CuRO_2_AAO_like_1"/>
    <property type="match status" value="1"/>
</dbReference>
<evidence type="ECO:0000256" key="3">
    <source>
        <dbReference type="SAM" id="SignalP"/>
    </source>
</evidence>
<dbReference type="Pfam" id="PF00394">
    <property type="entry name" value="Cu-oxidase"/>
    <property type="match status" value="1"/>
</dbReference>
<evidence type="ECO:0008006" key="9">
    <source>
        <dbReference type="Google" id="ProtNLM"/>
    </source>
</evidence>
<dbReference type="InterPro" id="IPR011707">
    <property type="entry name" value="Cu-oxidase-like_N"/>
</dbReference>
<organism evidence="7 8">
    <name type="scientific">Brassica napus</name>
    <name type="common">Rape</name>
    <dbReference type="NCBI Taxonomy" id="3708"/>
    <lineage>
        <taxon>Eukaryota</taxon>
        <taxon>Viridiplantae</taxon>
        <taxon>Streptophyta</taxon>
        <taxon>Embryophyta</taxon>
        <taxon>Tracheophyta</taxon>
        <taxon>Spermatophyta</taxon>
        <taxon>Magnoliopsida</taxon>
        <taxon>eudicotyledons</taxon>
        <taxon>Gunneridae</taxon>
        <taxon>Pentapetalae</taxon>
        <taxon>rosids</taxon>
        <taxon>malvids</taxon>
        <taxon>Brassicales</taxon>
        <taxon>Brassicaceae</taxon>
        <taxon>Brassiceae</taxon>
        <taxon>Brassica</taxon>
    </lineage>
</organism>
<dbReference type="PANTHER" id="PTHR11709">
    <property type="entry name" value="MULTI-COPPER OXIDASE"/>
    <property type="match status" value="1"/>
</dbReference>
<dbReference type="InterPro" id="IPR001117">
    <property type="entry name" value="Cu-oxidase_2nd"/>
</dbReference>
<evidence type="ECO:0000313" key="8">
    <source>
        <dbReference type="Proteomes" id="UP000824890"/>
    </source>
</evidence>
<dbReference type="Pfam" id="PF07732">
    <property type="entry name" value="Cu-oxidase_3"/>
    <property type="match status" value="1"/>
</dbReference>
<dbReference type="SUPFAM" id="SSF49503">
    <property type="entry name" value="Cupredoxins"/>
    <property type="match status" value="3"/>
</dbReference>
<reference evidence="7 8" key="1">
    <citation type="submission" date="2021-05" db="EMBL/GenBank/DDBJ databases">
        <title>Genome Assembly of Synthetic Allotetraploid Brassica napus Reveals Homoeologous Exchanges between Subgenomes.</title>
        <authorList>
            <person name="Davis J.T."/>
        </authorList>
    </citation>
    <scope>NUCLEOTIDE SEQUENCE [LARGE SCALE GENOMIC DNA]</scope>
    <source>
        <strain evidence="8">cv. Da-Ae</strain>
        <tissue evidence="7">Seedling</tissue>
    </source>
</reference>
<protein>
    <recommendedName>
        <fullName evidence="9">L-ascorbate oxidase homolog</fullName>
    </recommendedName>
</protein>
<feature type="domain" description="Plastocyanin-like" evidence="4">
    <location>
        <begin position="158"/>
        <end position="299"/>
    </location>
</feature>
<comment type="caution">
    <text evidence="7">The sequence shown here is derived from an EMBL/GenBank/DDBJ whole genome shotgun (WGS) entry which is preliminary data.</text>
</comment>
<dbReference type="EMBL" id="JAGKQM010000011">
    <property type="protein sequence ID" value="KAH0904733.1"/>
    <property type="molecule type" value="Genomic_DNA"/>
</dbReference>
<proteinExistence type="inferred from homology"/>
<dbReference type="InterPro" id="IPR034271">
    <property type="entry name" value="CuRO_2_AO-like"/>
</dbReference>
<gene>
    <name evidence="7" type="ORF">HID58_044236</name>
</gene>
<evidence type="ECO:0000256" key="2">
    <source>
        <dbReference type="ARBA" id="ARBA00023180"/>
    </source>
</evidence>